<organism evidence="2 3">
    <name type="scientific">Helicoverpa armigera</name>
    <name type="common">Cotton bollworm</name>
    <name type="synonym">Heliothis armigera</name>
    <dbReference type="NCBI Taxonomy" id="29058"/>
    <lineage>
        <taxon>Eukaryota</taxon>
        <taxon>Metazoa</taxon>
        <taxon>Ecdysozoa</taxon>
        <taxon>Arthropoda</taxon>
        <taxon>Hexapoda</taxon>
        <taxon>Insecta</taxon>
        <taxon>Pterygota</taxon>
        <taxon>Neoptera</taxon>
        <taxon>Endopterygota</taxon>
        <taxon>Lepidoptera</taxon>
        <taxon>Glossata</taxon>
        <taxon>Ditrysia</taxon>
        <taxon>Noctuoidea</taxon>
        <taxon>Noctuidae</taxon>
        <taxon>Heliothinae</taxon>
        <taxon>Helicoverpa</taxon>
    </lineage>
</organism>
<sequence length="97" mass="11092">MIFNVNICKHGQGCKYSWFLLVFLFDGFYTISDVLLSHVLTTEHYRPALILASDSKKLSWTRSQIVVVCNVSCQSKVQIHFYLTVMVIASWSLQSGE</sequence>
<keyword evidence="1" id="KW-0812">Transmembrane</keyword>
<name>A0A2W1BQ48_HELAM</name>
<evidence type="ECO:0000256" key="1">
    <source>
        <dbReference type="SAM" id="Phobius"/>
    </source>
</evidence>
<keyword evidence="1" id="KW-0472">Membrane</keyword>
<dbReference type="Proteomes" id="UP000249218">
    <property type="component" value="Unassembled WGS sequence"/>
</dbReference>
<keyword evidence="1" id="KW-1133">Transmembrane helix</keyword>
<protein>
    <submittedName>
        <fullName evidence="2">Uncharacterized protein</fullName>
    </submittedName>
</protein>
<dbReference type="AlphaFoldDB" id="A0A2W1BQ48"/>
<dbReference type="EMBL" id="KZ150024">
    <property type="protein sequence ID" value="PZC74850.1"/>
    <property type="molecule type" value="Genomic_DNA"/>
</dbReference>
<evidence type="ECO:0000313" key="3">
    <source>
        <dbReference type="Proteomes" id="UP000249218"/>
    </source>
</evidence>
<evidence type="ECO:0000313" key="2">
    <source>
        <dbReference type="EMBL" id="PZC74850.1"/>
    </source>
</evidence>
<accession>A0A2W1BQ48</accession>
<feature type="transmembrane region" description="Helical" evidence="1">
    <location>
        <begin position="16"/>
        <end position="36"/>
    </location>
</feature>
<gene>
    <name evidence="2" type="primary">HaOG207114</name>
    <name evidence="2" type="ORF">B5X24_HaOG207114</name>
</gene>
<keyword evidence="3" id="KW-1185">Reference proteome</keyword>
<proteinExistence type="predicted"/>
<reference evidence="2 3" key="1">
    <citation type="journal article" date="2017" name="BMC Biol.">
        <title>Genomic innovations, transcriptional plasticity and gene loss underlying the evolution and divergence of two highly polyphagous and invasive Helicoverpa pest species.</title>
        <authorList>
            <person name="Pearce S.L."/>
            <person name="Clarke D.F."/>
            <person name="East P.D."/>
            <person name="Elfekih S."/>
            <person name="Gordon K.H."/>
            <person name="Jermiin L.S."/>
            <person name="McGaughran A."/>
            <person name="Oakeshott J.G."/>
            <person name="Papanikolaou A."/>
            <person name="Perera O.P."/>
            <person name="Rane R.V."/>
            <person name="Richards S."/>
            <person name="Tay W.T."/>
            <person name="Walsh T.K."/>
            <person name="Anderson A."/>
            <person name="Anderson C.J."/>
            <person name="Asgari S."/>
            <person name="Board P.G."/>
            <person name="Bretschneider A."/>
            <person name="Campbell P.M."/>
            <person name="Chertemps T."/>
            <person name="Christeller J.T."/>
            <person name="Coppin C.W."/>
            <person name="Downes S.J."/>
            <person name="Duan G."/>
            <person name="Farnsworth C.A."/>
            <person name="Good R.T."/>
            <person name="Han L.B."/>
            <person name="Han Y.C."/>
            <person name="Hatje K."/>
            <person name="Horne I."/>
            <person name="Huang Y.P."/>
            <person name="Hughes D.S."/>
            <person name="Jacquin-Joly E."/>
            <person name="James W."/>
            <person name="Jhangiani S."/>
            <person name="Kollmar M."/>
            <person name="Kuwar S.S."/>
            <person name="Li S."/>
            <person name="Liu N.Y."/>
            <person name="Maibeche M.T."/>
            <person name="Miller J.R."/>
            <person name="Montagne N."/>
            <person name="Perry T."/>
            <person name="Qu J."/>
            <person name="Song S.V."/>
            <person name="Sutton G.G."/>
            <person name="Vogel H."/>
            <person name="Walenz B.P."/>
            <person name="Xu W."/>
            <person name="Zhang H.J."/>
            <person name="Zou Z."/>
            <person name="Batterham P."/>
            <person name="Edwards O.R."/>
            <person name="Feyereisen R."/>
            <person name="Gibbs R.A."/>
            <person name="Heckel D.G."/>
            <person name="McGrath A."/>
            <person name="Robin C."/>
            <person name="Scherer S.E."/>
            <person name="Worley K.C."/>
            <person name="Wu Y.D."/>
        </authorList>
    </citation>
    <scope>NUCLEOTIDE SEQUENCE [LARGE SCALE GENOMIC DNA]</scope>
    <source>
        <strain evidence="2">Harm_GR_Male_#8</strain>
        <tissue evidence="2">Whole organism</tissue>
    </source>
</reference>